<reference evidence="2 3" key="1">
    <citation type="submission" date="2018-06" db="EMBL/GenBank/DDBJ databases">
        <title>Mucibacter soli gen. nov., sp. nov., a new member of the family Chitinophagaceae producing mucin.</title>
        <authorList>
            <person name="Kim M.-K."/>
            <person name="Park S."/>
            <person name="Kim T.-S."/>
            <person name="Joung Y."/>
            <person name="Han J.-H."/>
            <person name="Kim S.B."/>
        </authorList>
    </citation>
    <scope>NUCLEOTIDE SEQUENCE [LARGE SCALE GENOMIC DNA]</scope>
    <source>
        <strain evidence="2 3">R1-15</strain>
    </source>
</reference>
<dbReference type="Proteomes" id="UP000248745">
    <property type="component" value="Unassembled WGS sequence"/>
</dbReference>
<organism evidence="2 3">
    <name type="scientific">Taibaiella soli</name>
    <dbReference type="NCBI Taxonomy" id="1649169"/>
    <lineage>
        <taxon>Bacteria</taxon>
        <taxon>Pseudomonadati</taxon>
        <taxon>Bacteroidota</taxon>
        <taxon>Chitinophagia</taxon>
        <taxon>Chitinophagales</taxon>
        <taxon>Chitinophagaceae</taxon>
        <taxon>Taibaiella</taxon>
    </lineage>
</organism>
<comment type="caution">
    <text evidence="2">The sequence shown here is derived from an EMBL/GenBank/DDBJ whole genome shotgun (WGS) entry which is preliminary data.</text>
</comment>
<accession>A0A2W2AGA8</accession>
<dbReference type="RefSeq" id="WP_110997707.1">
    <property type="nucleotide sequence ID" value="NZ_QKTW01000006.1"/>
</dbReference>
<dbReference type="AlphaFoldDB" id="A0A2W2AGA8"/>
<sequence>MKKLVLAASIMGIAFASCKKNDDNGGGNNSTAIVAKWNFNTVVSTTSIGGVSMGTDTTDVTGSYMDFRSDGKVYSMIVDTLFGNEYDTSSYKVNGNNITITSTTDTSTAQIVSLTSNAMELYTVDEEIQGGVTATSKQWAYYTK</sequence>
<protein>
    <recommendedName>
        <fullName evidence="1">Lipocalin-like domain-containing protein</fullName>
    </recommendedName>
</protein>
<name>A0A2W2AGA8_9BACT</name>
<evidence type="ECO:0000313" key="2">
    <source>
        <dbReference type="EMBL" id="PZF74291.1"/>
    </source>
</evidence>
<dbReference type="OrthoDB" id="672518at2"/>
<proteinExistence type="predicted"/>
<evidence type="ECO:0000259" key="1">
    <source>
        <dbReference type="Pfam" id="PF13648"/>
    </source>
</evidence>
<dbReference type="InterPro" id="IPR024311">
    <property type="entry name" value="Lipocalin-like"/>
</dbReference>
<dbReference type="EMBL" id="QKTW01000006">
    <property type="protein sequence ID" value="PZF74291.1"/>
    <property type="molecule type" value="Genomic_DNA"/>
</dbReference>
<evidence type="ECO:0000313" key="3">
    <source>
        <dbReference type="Proteomes" id="UP000248745"/>
    </source>
</evidence>
<dbReference type="PROSITE" id="PS51257">
    <property type="entry name" value="PROKAR_LIPOPROTEIN"/>
    <property type="match status" value="1"/>
</dbReference>
<gene>
    <name evidence="2" type="ORF">DN068_04590</name>
</gene>
<keyword evidence="3" id="KW-1185">Reference proteome</keyword>
<dbReference type="Pfam" id="PF13648">
    <property type="entry name" value="Lipocalin_4"/>
    <property type="match status" value="1"/>
</dbReference>
<feature type="domain" description="Lipocalin-like" evidence="1">
    <location>
        <begin position="33"/>
        <end position="121"/>
    </location>
</feature>